<evidence type="ECO:0000313" key="4">
    <source>
        <dbReference type="Proteomes" id="UP000663836"/>
    </source>
</evidence>
<reference evidence="3" key="1">
    <citation type="submission" date="2021-02" db="EMBL/GenBank/DDBJ databases">
        <authorList>
            <person name="Nowell W R."/>
        </authorList>
    </citation>
    <scope>NUCLEOTIDE SEQUENCE</scope>
</reference>
<keyword evidence="1" id="KW-0472">Membrane</keyword>
<gene>
    <name evidence="3" type="ORF">JBS370_LOCUS31275</name>
    <name evidence="2" type="ORF">ZHD862_LOCUS20293</name>
</gene>
<comment type="caution">
    <text evidence="3">The sequence shown here is derived from an EMBL/GenBank/DDBJ whole genome shotgun (WGS) entry which is preliminary data.</text>
</comment>
<keyword evidence="1" id="KW-1133">Transmembrane helix</keyword>
<dbReference type="AlphaFoldDB" id="A0A819TR76"/>
<dbReference type="Proteomes" id="UP000663864">
    <property type="component" value="Unassembled WGS sequence"/>
</dbReference>
<sequence length="190" mass="21775">MTRLESRLVTYNNSTCSCATSRQCSSPAALFYSNSIILHIIDGLRFGCTILESLLLSSLECFYSSTCLQGLLDAMPLGGPWYDWQYDVPSDYFLPINHSTSNFAINDTIETIVNRMFIDSWNINISYELFFESCASRQCSLTYNYRFDPLYVLTTFLSIFVSLSLALHFLVPWLVTFMNKILNRCRVAPH</sequence>
<keyword evidence="1" id="KW-0812">Transmembrane</keyword>
<evidence type="ECO:0000313" key="2">
    <source>
        <dbReference type="EMBL" id="CAF1153558.1"/>
    </source>
</evidence>
<name>A0A819TR76_9BILA</name>
<feature type="transmembrane region" description="Helical" evidence="1">
    <location>
        <begin position="150"/>
        <end position="171"/>
    </location>
</feature>
<dbReference type="EMBL" id="CAJNOT010001147">
    <property type="protein sequence ID" value="CAF1153558.1"/>
    <property type="molecule type" value="Genomic_DNA"/>
</dbReference>
<proteinExistence type="predicted"/>
<accession>A0A819TR76</accession>
<organism evidence="3 4">
    <name type="scientific">Rotaria sordida</name>
    <dbReference type="NCBI Taxonomy" id="392033"/>
    <lineage>
        <taxon>Eukaryota</taxon>
        <taxon>Metazoa</taxon>
        <taxon>Spiralia</taxon>
        <taxon>Gnathifera</taxon>
        <taxon>Rotifera</taxon>
        <taxon>Eurotatoria</taxon>
        <taxon>Bdelloidea</taxon>
        <taxon>Philodinida</taxon>
        <taxon>Philodinidae</taxon>
        <taxon>Rotaria</taxon>
    </lineage>
</organism>
<protein>
    <submittedName>
        <fullName evidence="3">Uncharacterized protein</fullName>
    </submittedName>
</protein>
<dbReference type="PROSITE" id="PS51257">
    <property type="entry name" value="PROKAR_LIPOPROTEIN"/>
    <property type="match status" value="1"/>
</dbReference>
<evidence type="ECO:0000256" key="1">
    <source>
        <dbReference type="SAM" id="Phobius"/>
    </source>
</evidence>
<dbReference type="EMBL" id="CAJOBD010007628">
    <property type="protein sequence ID" value="CAF4091692.1"/>
    <property type="molecule type" value="Genomic_DNA"/>
</dbReference>
<dbReference type="Proteomes" id="UP000663836">
    <property type="component" value="Unassembled WGS sequence"/>
</dbReference>
<evidence type="ECO:0000313" key="3">
    <source>
        <dbReference type="EMBL" id="CAF4091692.1"/>
    </source>
</evidence>